<dbReference type="Proteomes" id="UP000287972">
    <property type="component" value="Unassembled WGS sequence"/>
</dbReference>
<evidence type="ECO:0000313" key="3">
    <source>
        <dbReference type="Proteomes" id="UP000287972"/>
    </source>
</evidence>
<keyword evidence="1" id="KW-1133">Transmembrane helix</keyword>
<protein>
    <submittedName>
        <fullName evidence="2">Uncharacterized protein</fullName>
    </submittedName>
</protein>
<organism evidence="2 3">
    <name type="scientific">Fusarium floridanum</name>
    <dbReference type="NCBI Taxonomy" id="1325733"/>
    <lineage>
        <taxon>Eukaryota</taxon>
        <taxon>Fungi</taxon>
        <taxon>Dikarya</taxon>
        <taxon>Ascomycota</taxon>
        <taxon>Pezizomycotina</taxon>
        <taxon>Sordariomycetes</taxon>
        <taxon>Hypocreomycetidae</taxon>
        <taxon>Hypocreales</taxon>
        <taxon>Nectriaceae</taxon>
        <taxon>Fusarium</taxon>
        <taxon>Fusarium solani species complex</taxon>
    </lineage>
</organism>
<keyword evidence="1" id="KW-0472">Membrane</keyword>
<gene>
    <name evidence="2" type="ORF">CEP51_015896</name>
</gene>
<comment type="caution">
    <text evidence="2">The sequence shown here is derived from an EMBL/GenBank/DDBJ whole genome shotgun (WGS) entry which is preliminary data.</text>
</comment>
<reference evidence="2 3" key="1">
    <citation type="submission" date="2017-06" db="EMBL/GenBank/DDBJ databases">
        <title>Comparative genomic analysis of Ambrosia Fusariam Clade fungi.</title>
        <authorList>
            <person name="Stajich J.E."/>
            <person name="Carrillo J."/>
            <person name="Kijimoto T."/>
            <person name="Eskalen A."/>
            <person name="O'Donnell K."/>
            <person name="Kasson M."/>
        </authorList>
    </citation>
    <scope>NUCLEOTIDE SEQUENCE [LARGE SCALE GENOMIC DNA]</scope>
    <source>
        <strain evidence="2 3">NRRL62606</strain>
    </source>
</reference>
<keyword evidence="1" id="KW-0812">Transmembrane</keyword>
<dbReference type="EMBL" id="NKCL01000950">
    <property type="protein sequence ID" value="RSL46681.1"/>
    <property type="molecule type" value="Genomic_DNA"/>
</dbReference>
<sequence length="169" mass="18555">MINPHDLFNLAIVGAVALSATVIVMAGVLFPSISTPQSKPLLSAANIICRSHDMLAQLQPSAPDEPTNLFSILRLDPSIPPFDPADDCAYPYSPNYKAAKQAVRDARATMSDSHDGDMREWRDVFSMAAFTLLNDTSRIVYMKDVLPNLNRAKGKGGMDKVLREFCQKT</sequence>
<feature type="transmembrane region" description="Helical" evidence="1">
    <location>
        <begin position="7"/>
        <end position="30"/>
    </location>
</feature>
<evidence type="ECO:0000313" key="2">
    <source>
        <dbReference type="EMBL" id="RSL46681.1"/>
    </source>
</evidence>
<keyword evidence="3" id="KW-1185">Reference proteome</keyword>
<dbReference type="AlphaFoldDB" id="A0A428P0X8"/>
<name>A0A428P0X8_9HYPO</name>
<evidence type="ECO:0000256" key="1">
    <source>
        <dbReference type="SAM" id="Phobius"/>
    </source>
</evidence>
<accession>A0A428P0X8</accession>
<proteinExistence type="predicted"/>